<feature type="transmembrane region" description="Helical" evidence="5">
    <location>
        <begin position="241"/>
        <end position="259"/>
    </location>
</feature>
<evidence type="ECO:0000256" key="4">
    <source>
        <dbReference type="ARBA" id="ARBA00023136"/>
    </source>
</evidence>
<dbReference type="KEGG" id="ctae:BGI42_12980"/>
<evidence type="ECO:0000256" key="5">
    <source>
        <dbReference type="SAM" id="Phobius"/>
    </source>
</evidence>
<comment type="subcellular location">
    <subcellularLocation>
        <location evidence="1">Membrane</location>
        <topology evidence="1">Multi-pass membrane protein</topology>
    </subcellularLocation>
</comment>
<dbReference type="GO" id="GO:0016874">
    <property type="term" value="F:ligase activity"/>
    <property type="evidence" value="ECO:0007669"/>
    <property type="project" value="UniProtKB-KW"/>
</dbReference>
<gene>
    <name evidence="7" type="ORF">BGI42_12980</name>
</gene>
<protein>
    <submittedName>
        <fullName evidence="7">O-antigen ligase domain-containing protein</fullName>
    </submittedName>
</protein>
<feature type="transmembrane region" description="Helical" evidence="5">
    <location>
        <begin position="521"/>
        <end position="546"/>
    </location>
</feature>
<dbReference type="GO" id="GO:0016020">
    <property type="term" value="C:membrane"/>
    <property type="evidence" value="ECO:0007669"/>
    <property type="project" value="UniProtKB-SubCell"/>
</dbReference>
<dbReference type="RefSeq" id="WP_069680724.1">
    <property type="nucleotide sequence ID" value="NZ_CP017253.2"/>
</dbReference>
<feature type="domain" description="O-antigen ligase-related" evidence="6">
    <location>
        <begin position="439"/>
        <end position="538"/>
    </location>
</feature>
<name>A0A1D7XMU9_9CLOT</name>
<accession>A0A1D7XMU9</accession>
<keyword evidence="2 5" id="KW-0812">Transmembrane</keyword>
<dbReference type="PANTHER" id="PTHR37422:SF13">
    <property type="entry name" value="LIPOPOLYSACCHARIDE BIOSYNTHESIS PROTEIN PA4999-RELATED"/>
    <property type="match status" value="1"/>
</dbReference>
<feature type="transmembrane region" description="Helical" evidence="5">
    <location>
        <begin position="265"/>
        <end position="285"/>
    </location>
</feature>
<organism evidence="7 8">
    <name type="scientific">Clostridium taeniosporum</name>
    <dbReference type="NCBI Taxonomy" id="394958"/>
    <lineage>
        <taxon>Bacteria</taxon>
        <taxon>Bacillati</taxon>
        <taxon>Bacillota</taxon>
        <taxon>Clostridia</taxon>
        <taxon>Eubacteriales</taxon>
        <taxon>Clostridiaceae</taxon>
        <taxon>Clostridium</taxon>
    </lineage>
</organism>
<evidence type="ECO:0000256" key="1">
    <source>
        <dbReference type="ARBA" id="ARBA00004141"/>
    </source>
</evidence>
<dbReference type="InterPro" id="IPR051533">
    <property type="entry name" value="WaaL-like"/>
</dbReference>
<feature type="transmembrane region" description="Helical" evidence="5">
    <location>
        <begin position="156"/>
        <end position="175"/>
    </location>
</feature>
<feature type="transmembrane region" description="Helical" evidence="5">
    <location>
        <begin position="558"/>
        <end position="578"/>
    </location>
</feature>
<evidence type="ECO:0000256" key="3">
    <source>
        <dbReference type="ARBA" id="ARBA00022989"/>
    </source>
</evidence>
<reference evidence="8" key="1">
    <citation type="submission" date="2016-09" db="EMBL/GenBank/DDBJ databases">
        <title>Genomics of Clostridium taeniosporum, an organism which forms endospores with ribbon-like appendages.</title>
        <authorList>
            <person name="Walker J.R."/>
        </authorList>
    </citation>
    <scope>NUCLEOTIDE SEQUENCE [LARGE SCALE GENOMIC DNA]</scope>
    <source>
        <strain evidence="8">1/k</strain>
    </source>
</reference>
<feature type="transmembrane region" description="Helical" evidence="5">
    <location>
        <begin position="92"/>
        <end position="111"/>
    </location>
</feature>
<keyword evidence="3 5" id="KW-1133">Transmembrane helix</keyword>
<dbReference type="AlphaFoldDB" id="A0A1D7XMU9"/>
<evidence type="ECO:0000259" key="6">
    <source>
        <dbReference type="Pfam" id="PF04932"/>
    </source>
</evidence>
<dbReference type="Pfam" id="PF04932">
    <property type="entry name" value="Wzy_C"/>
    <property type="match status" value="1"/>
</dbReference>
<evidence type="ECO:0000256" key="2">
    <source>
        <dbReference type="ARBA" id="ARBA00022692"/>
    </source>
</evidence>
<sequence>MYLLEKIEDNLKKKSLGFFLPITFILTIIPLIVRLKLVKLDDAGIDLYAEASKGDFFSQYKAIWLAIFSVILIIIALSSFKKLFKKRDKTTTAILICTGIFLICTFLSAMLSQHKEVAFFGFYDRAEGFITIACYMIIFLYSIYAFKSTHCYKYMIIPILIVILINSFLGIFQYIGNDLINSKLGIALVVPSKYKIGEQGLGLLYEKGKLYGTLYHYNYVGSFVGLVLPILFSLTIFEKKVLNKVILGVFSLLSVWLLFGSTSRAGIIGILVAIILGLIIFGKVIFKSWKPLVITLACVAILAIGGNVATKGQLFQRVPSLVSDIFSVFNNTSSVDYRAETPISDIKHVDKDIEITVPKDILKISFENGIYVFRNSNNETVQYDMVDGVYKTNNENFKNISFRFGKSSKSSTKADFFMLQVNNNPTFMFKLKTDNSIHLRDANGTKYIDVEYPETFGFKGKEKLGSARGYIWSRSIPIMKETLLLGNGPDTFAYIFPQNDLMGKYYAYGNPNMIVDKPHNLYMQIALNDGVIALIAFLGIMLIYIIDSIKLYALKKEYNESQILGGITCLGIVGYLFAGMFNDSVISVAPMFWIILGVGVSLNYLNKKRNQIN</sequence>
<dbReference type="EMBL" id="CP017253">
    <property type="protein sequence ID" value="AOR24597.1"/>
    <property type="molecule type" value="Genomic_DNA"/>
</dbReference>
<dbReference type="OrthoDB" id="1762823at2"/>
<feature type="transmembrane region" description="Helical" evidence="5">
    <location>
        <begin position="16"/>
        <end position="33"/>
    </location>
</feature>
<feature type="transmembrane region" description="Helical" evidence="5">
    <location>
        <begin position="584"/>
        <end position="605"/>
    </location>
</feature>
<proteinExistence type="predicted"/>
<dbReference type="InterPro" id="IPR007016">
    <property type="entry name" value="O-antigen_ligase-rel_domated"/>
</dbReference>
<evidence type="ECO:0000313" key="8">
    <source>
        <dbReference type="Proteomes" id="UP000094652"/>
    </source>
</evidence>
<feature type="transmembrane region" description="Helical" evidence="5">
    <location>
        <begin position="62"/>
        <end position="80"/>
    </location>
</feature>
<dbReference type="Proteomes" id="UP000094652">
    <property type="component" value="Chromosome"/>
</dbReference>
<evidence type="ECO:0000313" key="7">
    <source>
        <dbReference type="EMBL" id="AOR24597.1"/>
    </source>
</evidence>
<keyword evidence="8" id="KW-1185">Reference proteome</keyword>
<keyword evidence="7" id="KW-0436">Ligase</keyword>
<dbReference type="PANTHER" id="PTHR37422">
    <property type="entry name" value="TEICHURONIC ACID BIOSYNTHESIS PROTEIN TUAE"/>
    <property type="match status" value="1"/>
</dbReference>
<feature type="transmembrane region" description="Helical" evidence="5">
    <location>
        <begin position="292"/>
        <end position="310"/>
    </location>
</feature>
<keyword evidence="4 5" id="KW-0472">Membrane</keyword>
<feature type="transmembrane region" description="Helical" evidence="5">
    <location>
        <begin position="126"/>
        <end position="144"/>
    </location>
</feature>
<feature type="transmembrane region" description="Helical" evidence="5">
    <location>
        <begin position="214"/>
        <end position="234"/>
    </location>
</feature>
<dbReference type="STRING" id="394958.BGI42_12980"/>